<dbReference type="InterPro" id="IPR000281">
    <property type="entry name" value="HTH_RpiR"/>
</dbReference>
<evidence type="ECO:0000313" key="6">
    <source>
        <dbReference type="EMBL" id="CDR17821.1"/>
    </source>
</evidence>
<dbReference type="InterPro" id="IPR009057">
    <property type="entry name" value="Homeodomain-like_sf"/>
</dbReference>
<dbReference type="Proteomes" id="UP000756710">
    <property type="component" value="Unassembled WGS sequence"/>
</dbReference>
<evidence type="ECO:0000313" key="8">
    <source>
        <dbReference type="Proteomes" id="UP000756710"/>
    </source>
</evidence>
<dbReference type="InterPro" id="IPR035472">
    <property type="entry name" value="RpiR-like_SIS"/>
</dbReference>
<keyword evidence="3" id="KW-0804">Transcription</keyword>
<reference evidence="6" key="1">
    <citation type="submission" date="2014-05" db="EMBL/GenBank/DDBJ databases">
        <authorList>
            <person name="Horn Fabian"/>
        </authorList>
    </citation>
    <scope>NUCLEOTIDE SEQUENCE</scope>
</reference>
<dbReference type="EMBL" id="LK022848">
    <property type="protein sequence ID" value="CDR17821.1"/>
    <property type="molecule type" value="Genomic_DNA"/>
</dbReference>
<evidence type="ECO:0000256" key="2">
    <source>
        <dbReference type="ARBA" id="ARBA00023125"/>
    </source>
</evidence>
<dbReference type="CDD" id="cd05013">
    <property type="entry name" value="SIS_RpiR"/>
    <property type="match status" value="1"/>
</dbReference>
<keyword evidence="2 7" id="KW-0238">DNA-binding</keyword>
<dbReference type="InterPro" id="IPR036388">
    <property type="entry name" value="WH-like_DNA-bd_sf"/>
</dbReference>
<dbReference type="Gene3D" id="3.40.50.10490">
    <property type="entry name" value="Glucose-6-phosphate isomerase like protein, domain 1"/>
    <property type="match status" value="1"/>
</dbReference>
<dbReference type="Pfam" id="PF01380">
    <property type="entry name" value="SIS"/>
    <property type="match status" value="1"/>
</dbReference>
<dbReference type="PANTHER" id="PTHR30514">
    <property type="entry name" value="GLUCOKINASE"/>
    <property type="match status" value="1"/>
</dbReference>
<dbReference type="Pfam" id="PF01418">
    <property type="entry name" value="HTH_6"/>
    <property type="match status" value="1"/>
</dbReference>
<evidence type="ECO:0000256" key="1">
    <source>
        <dbReference type="ARBA" id="ARBA00023015"/>
    </source>
</evidence>
<dbReference type="InterPro" id="IPR047640">
    <property type="entry name" value="RpiR-like"/>
</dbReference>
<dbReference type="PROSITE" id="PS51071">
    <property type="entry name" value="HTH_RPIR"/>
    <property type="match status" value="1"/>
</dbReference>
<feature type="domain" description="HTH rpiR-type" evidence="5">
    <location>
        <begin position="8"/>
        <end position="84"/>
    </location>
</feature>
<organism evidence="6">
    <name type="scientific">Streptomyces iranensis</name>
    <dbReference type="NCBI Taxonomy" id="576784"/>
    <lineage>
        <taxon>Bacteria</taxon>
        <taxon>Bacillati</taxon>
        <taxon>Actinomycetota</taxon>
        <taxon>Actinomycetes</taxon>
        <taxon>Kitasatosporales</taxon>
        <taxon>Streptomycetaceae</taxon>
        <taxon>Streptomyces</taxon>
        <taxon>Streptomyces violaceusniger group</taxon>
    </lineage>
</organism>
<name>A0A061ABH9_9ACTN</name>
<dbReference type="GO" id="GO:0097367">
    <property type="term" value="F:carbohydrate derivative binding"/>
    <property type="evidence" value="ECO:0007669"/>
    <property type="project" value="InterPro"/>
</dbReference>
<dbReference type="RefSeq" id="WP_052701924.1">
    <property type="nucleotide sequence ID" value="NZ_BAABDR010000100.1"/>
</dbReference>
<dbReference type="SUPFAM" id="SSF46689">
    <property type="entry name" value="Homeodomain-like"/>
    <property type="match status" value="1"/>
</dbReference>
<dbReference type="PANTHER" id="PTHR30514:SF18">
    <property type="entry name" value="RPIR-FAMILY TRANSCRIPTIONAL REGULATOR"/>
    <property type="match status" value="1"/>
</dbReference>
<dbReference type="Gene3D" id="1.10.10.10">
    <property type="entry name" value="Winged helix-like DNA-binding domain superfamily/Winged helix DNA-binding domain"/>
    <property type="match status" value="1"/>
</dbReference>
<proteinExistence type="predicted"/>
<dbReference type="GO" id="GO:1901135">
    <property type="term" value="P:carbohydrate derivative metabolic process"/>
    <property type="evidence" value="ECO:0007669"/>
    <property type="project" value="InterPro"/>
</dbReference>
<gene>
    <name evidence="7" type="ORF">J2Z30_004615</name>
    <name evidence="6" type="ORF">SIRAN9792</name>
</gene>
<evidence type="ECO:0000256" key="3">
    <source>
        <dbReference type="ARBA" id="ARBA00023163"/>
    </source>
</evidence>
<dbReference type="AlphaFoldDB" id="A0A061ABH9"/>
<dbReference type="GO" id="GO:0003700">
    <property type="term" value="F:DNA-binding transcription factor activity"/>
    <property type="evidence" value="ECO:0007669"/>
    <property type="project" value="InterPro"/>
</dbReference>
<dbReference type="InterPro" id="IPR046348">
    <property type="entry name" value="SIS_dom_sf"/>
</dbReference>
<accession>A0A061ABH9</accession>
<protein>
    <submittedName>
        <fullName evidence="7">DNA-binding MurR/RpiR family transcriptional regulator</fullName>
    </submittedName>
</protein>
<evidence type="ECO:0000313" key="7">
    <source>
        <dbReference type="EMBL" id="MBP2063594.1"/>
    </source>
</evidence>
<keyword evidence="1" id="KW-0805">Transcription regulation</keyword>
<dbReference type="EMBL" id="JAGGLR010000012">
    <property type="protein sequence ID" value="MBP2063594.1"/>
    <property type="molecule type" value="Genomic_DNA"/>
</dbReference>
<dbReference type="InterPro" id="IPR001347">
    <property type="entry name" value="SIS_dom"/>
</dbReference>
<feature type="region of interest" description="Disordered" evidence="4">
    <location>
        <begin position="286"/>
        <end position="309"/>
    </location>
</feature>
<reference evidence="7 8" key="2">
    <citation type="submission" date="2021-03" db="EMBL/GenBank/DDBJ databases">
        <title>Genomic Encyclopedia of Type Strains, Phase IV (KMG-IV): sequencing the most valuable type-strain genomes for metagenomic binning, comparative biology and taxonomic classification.</title>
        <authorList>
            <person name="Goeker M."/>
        </authorList>
    </citation>
    <scope>NUCLEOTIDE SEQUENCE [LARGE SCALE GENOMIC DNA]</scope>
    <source>
        <strain evidence="7 8">DSM 41954</strain>
    </source>
</reference>
<dbReference type="HOGENOM" id="CLU_055769_1_2_11"/>
<dbReference type="SUPFAM" id="SSF53697">
    <property type="entry name" value="SIS domain"/>
    <property type="match status" value="1"/>
</dbReference>
<evidence type="ECO:0000259" key="5">
    <source>
        <dbReference type="PROSITE" id="PS51071"/>
    </source>
</evidence>
<evidence type="ECO:0000256" key="4">
    <source>
        <dbReference type="SAM" id="MobiDB-lite"/>
    </source>
</evidence>
<dbReference type="GO" id="GO:0003677">
    <property type="term" value="F:DNA binding"/>
    <property type="evidence" value="ECO:0007669"/>
    <property type="project" value="UniProtKB-KW"/>
</dbReference>
<sequence>MNRPPESPSVAAQLRAHLDTLPRAEKRVARVLLAGYPTSGLEPLSAVARQAQTSTATVLRLAQRIGYEGYPEMQQALKRETQERYASPVAQYAEARHDTGQDVVARSREVLMESTASTLRRLAPDELLRAADLLADPGRRIATLGGRFSTVLASYLAAHLQQLRPGVRHLSSTAKGAYLLDAGRRDVVVVFDYRRYQRETVAFARDCAARGAKIILCSDPWLSPAVAVADAVLPAQVRSPSPFDSLTPAVAVVETLIAAVVERTGETGRQRVAAYDRIEGDIFTEDERPTVPHLGTKEHDQREQDRYRP</sequence>
<keyword evidence="8" id="KW-1185">Reference proteome</keyword>